<feature type="domain" description="FAD-binding" evidence="1">
    <location>
        <begin position="2"/>
        <end position="302"/>
    </location>
</feature>
<dbReference type="PANTHER" id="PTHR43747:SF1">
    <property type="entry name" value="SLR1998 PROTEIN"/>
    <property type="match status" value="1"/>
</dbReference>
<dbReference type="EMBL" id="WQLW01000002">
    <property type="protein sequence ID" value="MVO08362.1"/>
    <property type="molecule type" value="Genomic_DNA"/>
</dbReference>
<keyword evidence="3" id="KW-1185">Reference proteome</keyword>
<dbReference type="InterPro" id="IPR050816">
    <property type="entry name" value="Flavin-dep_Halogenase_NPB"/>
</dbReference>
<dbReference type="PANTHER" id="PTHR43747">
    <property type="entry name" value="FAD-BINDING PROTEIN"/>
    <property type="match status" value="1"/>
</dbReference>
<dbReference type="AlphaFoldDB" id="A0A6I4IKE7"/>
<reference evidence="3" key="1">
    <citation type="submission" date="2019-05" db="EMBL/GenBank/DDBJ databases">
        <title>Flavobacterium profundi sp. nov., isolated from a deep-sea seamount.</title>
        <authorList>
            <person name="Zhang D.-C."/>
        </authorList>
    </citation>
    <scope>NUCLEOTIDE SEQUENCE [LARGE SCALE GENOMIC DNA]</scope>
    <source>
        <strain evidence="3">TP390</strain>
    </source>
</reference>
<sequence length="369" mass="41759">MEYDVIIIGAGVAGCATALALKKVNKDLHIAIIERSASLENAFKIGETLPPQASKQFQNLGIWEAFLACNFSSSYGTSSVWGSHTVYTNEYIFSPYGYGWNLDRNAFDQFMMEQAKEQGVVVYWNTSCIDSTWQNEEWILQCNQESTTLLLNTHFVVDATGKKAAFSALQGTEKIKKDKQVGVYRFYDLKQANATEIKEGIVVETDANGWWYSATLPNQKLVLGYLTDSDIASHLKMKVTSHFEDQLQQTTITATRVATLSDTTTPFLVAAQTQYLKSCVGEGWLAVGDAASSYDPISSLGIYKALVMSQWASFAIQDFLKNDRIGLRKYQNLVAHDFEVYEKKRKEFYQQESRFSNTLFWKRRHEINI</sequence>
<comment type="caution">
    <text evidence="2">The sequence shown here is derived from an EMBL/GenBank/DDBJ whole genome shotgun (WGS) entry which is preliminary data.</text>
</comment>
<dbReference type="InterPro" id="IPR036188">
    <property type="entry name" value="FAD/NAD-bd_sf"/>
</dbReference>
<dbReference type="Gene3D" id="3.30.9.100">
    <property type="match status" value="1"/>
</dbReference>
<dbReference type="Proteomes" id="UP000431264">
    <property type="component" value="Unassembled WGS sequence"/>
</dbReference>
<dbReference type="Gene3D" id="3.50.50.60">
    <property type="entry name" value="FAD/NAD(P)-binding domain"/>
    <property type="match status" value="1"/>
</dbReference>
<dbReference type="SUPFAM" id="SSF51905">
    <property type="entry name" value="FAD/NAD(P)-binding domain"/>
    <property type="match status" value="1"/>
</dbReference>
<accession>A0A6I4IKE7</accession>
<evidence type="ECO:0000313" key="2">
    <source>
        <dbReference type="EMBL" id="MVO08362.1"/>
    </source>
</evidence>
<dbReference type="GO" id="GO:0071949">
    <property type="term" value="F:FAD binding"/>
    <property type="evidence" value="ECO:0007669"/>
    <property type="project" value="InterPro"/>
</dbReference>
<name>A0A6I4IKE7_9FLAO</name>
<evidence type="ECO:0000313" key="3">
    <source>
        <dbReference type="Proteomes" id="UP000431264"/>
    </source>
</evidence>
<dbReference type="Pfam" id="PF01494">
    <property type="entry name" value="FAD_binding_3"/>
    <property type="match status" value="1"/>
</dbReference>
<evidence type="ECO:0000259" key="1">
    <source>
        <dbReference type="Pfam" id="PF01494"/>
    </source>
</evidence>
<proteinExistence type="predicted"/>
<protein>
    <submittedName>
        <fullName evidence="2">FAD-dependent oxidoreductase</fullName>
    </submittedName>
</protein>
<dbReference type="InterPro" id="IPR002938">
    <property type="entry name" value="FAD-bd"/>
</dbReference>
<dbReference type="RefSeq" id="WP_140996753.1">
    <property type="nucleotide sequence ID" value="NZ_VDCZ01000002.1"/>
</dbReference>
<gene>
    <name evidence="2" type="ORF">GOQ30_04185</name>
</gene>
<organism evidence="2 3">
    <name type="scientific">Flavobacterium profundi</name>
    <dbReference type="NCBI Taxonomy" id="1774945"/>
    <lineage>
        <taxon>Bacteria</taxon>
        <taxon>Pseudomonadati</taxon>
        <taxon>Bacteroidota</taxon>
        <taxon>Flavobacteriia</taxon>
        <taxon>Flavobacteriales</taxon>
        <taxon>Flavobacteriaceae</taxon>
        <taxon>Flavobacterium</taxon>
    </lineage>
</organism>
<dbReference type="OrthoDB" id="9806565at2"/>